<accession>A0A118K7M2</accession>
<evidence type="ECO:0000256" key="2">
    <source>
        <dbReference type="PROSITE-ProRule" id="PRU00708"/>
    </source>
</evidence>
<keyword evidence="1" id="KW-0677">Repeat</keyword>
<evidence type="ECO:0000313" key="3">
    <source>
        <dbReference type="EMBL" id="KVI12468.1"/>
    </source>
</evidence>
<keyword evidence="4" id="KW-1185">Reference proteome</keyword>
<dbReference type="GO" id="GO:0009451">
    <property type="term" value="P:RNA modification"/>
    <property type="evidence" value="ECO:0007669"/>
    <property type="project" value="InterPro"/>
</dbReference>
<dbReference type="InterPro" id="IPR002885">
    <property type="entry name" value="PPR_rpt"/>
</dbReference>
<feature type="repeat" description="PPR" evidence="2">
    <location>
        <begin position="38"/>
        <end position="73"/>
    </location>
</feature>
<dbReference type="InterPro" id="IPR011990">
    <property type="entry name" value="TPR-like_helical_dom_sf"/>
</dbReference>
<reference evidence="3 4" key="1">
    <citation type="journal article" date="2016" name="Sci. Rep.">
        <title>The genome sequence of the outbreeding globe artichoke constructed de novo incorporating a phase-aware low-pass sequencing strategy of F1 progeny.</title>
        <authorList>
            <person name="Scaglione D."/>
            <person name="Reyes-Chin-Wo S."/>
            <person name="Acquadro A."/>
            <person name="Froenicke L."/>
            <person name="Portis E."/>
            <person name="Beitel C."/>
            <person name="Tirone M."/>
            <person name="Mauro R."/>
            <person name="Lo Monaco A."/>
            <person name="Mauromicale G."/>
            <person name="Faccioli P."/>
            <person name="Cattivelli L."/>
            <person name="Rieseberg L."/>
            <person name="Michelmore R."/>
            <person name="Lanteri S."/>
        </authorList>
    </citation>
    <scope>NUCLEOTIDE SEQUENCE [LARGE SCALE GENOMIC DNA]</scope>
    <source>
        <strain evidence="3">2C</strain>
    </source>
</reference>
<comment type="caution">
    <text evidence="3">The sequence shown here is derived from an EMBL/GenBank/DDBJ whole genome shotgun (WGS) entry which is preliminary data.</text>
</comment>
<gene>
    <name evidence="3" type="ORF">Ccrd_009104</name>
</gene>
<name>A0A118K7M2_CYNCS</name>
<dbReference type="InterPro" id="IPR046960">
    <property type="entry name" value="PPR_At4g14850-like_plant"/>
</dbReference>
<protein>
    <submittedName>
        <fullName evidence="3">Pentatricopeptide repeat-containing protein</fullName>
    </submittedName>
</protein>
<dbReference type="EMBL" id="LEKV01000001">
    <property type="protein sequence ID" value="KVI12468.1"/>
    <property type="molecule type" value="Genomic_DNA"/>
</dbReference>
<dbReference type="NCBIfam" id="TIGR00756">
    <property type="entry name" value="PPR"/>
    <property type="match status" value="1"/>
</dbReference>
<dbReference type="PROSITE" id="PS51375">
    <property type="entry name" value="PPR"/>
    <property type="match status" value="1"/>
</dbReference>
<dbReference type="Gramene" id="KVI12468">
    <property type="protein sequence ID" value="KVI12468"/>
    <property type="gene ID" value="Ccrd_009104"/>
</dbReference>
<dbReference type="Pfam" id="PF13041">
    <property type="entry name" value="PPR_2"/>
    <property type="match status" value="1"/>
</dbReference>
<proteinExistence type="predicted"/>
<dbReference type="AlphaFoldDB" id="A0A118K7M2"/>
<evidence type="ECO:0000313" key="4">
    <source>
        <dbReference type="Proteomes" id="UP000243975"/>
    </source>
</evidence>
<dbReference type="GO" id="GO:0003723">
    <property type="term" value="F:RNA binding"/>
    <property type="evidence" value="ECO:0007669"/>
    <property type="project" value="InterPro"/>
</dbReference>
<dbReference type="PANTHER" id="PTHR47926:SF490">
    <property type="entry name" value="REPEAT-LIKE SUPERFAMILY PROTEIN, PUTATIVE-RELATED"/>
    <property type="match status" value="1"/>
</dbReference>
<dbReference type="Gene3D" id="1.25.40.10">
    <property type="entry name" value="Tetratricopeptide repeat domain"/>
    <property type="match status" value="1"/>
</dbReference>
<dbReference type="PANTHER" id="PTHR47926">
    <property type="entry name" value="PENTATRICOPEPTIDE REPEAT-CONTAINING PROTEIN"/>
    <property type="match status" value="1"/>
</dbReference>
<dbReference type="Proteomes" id="UP000243975">
    <property type="component" value="Unassembled WGS sequence"/>
</dbReference>
<evidence type="ECO:0000256" key="1">
    <source>
        <dbReference type="ARBA" id="ARBA00022737"/>
    </source>
</evidence>
<organism evidence="3 4">
    <name type="scientific">Cynara cardunculus var. scolymus</name>
    <name type="common">Globe artichoke</name>
    <name type="synonym">Cynara scolymus</name>
    <dbReference type="NCBI Taxonomy" id="59895"/>
    <lineage>
        <taxon>Eukaryota</taxon>
        <taxon>Viridiplantae</taxon>
        <taxon>Streptophyta</taxon>
        <taxon>Embryophyta</taxon>
        <taxon>Tracheophyta</taxon>
        <taxon>Spermatophyta</taxon>
        <taxon>Magnoliopsida</taxon>
        <taxon>eudicotyledons</taxon>
        <taxon>Gunneridae</taxon>
        <taxon>Pentapetalae</taxon>
        <taxon>asterids</taxon>
        <taxon>campanulids</taxon>
        <taxon>Asterales</taxon>
        <taxon>Asteraceae</taxon>
        <taxon>Carduoideae</taxon>
        <taxon>Cardueae</taxon>
        <taxon>Carduinae</taxon>
        <taxon>Cynara</taxon>
    </lineage>
</organism>
<sequence>MNYWELDVILGTSFINMYVKCGRIQDSLFLFLTMKDKNVFTWNSIIKGLAMDKNVEKALWWFSRMKHEKGIKPDEVTLIVVSTKYQTLRLFGRSFSAFGSFKRGHGSHKGDAFLSLVKVYGELFWLVVELMGTRNG</sequence>